<dbReference type="EMBL" id="BDRX01000022">
    <property type="protein sequence ID" value="GBF91118.1"/>
    <property type="molecule type" value="Genomic_DNA"/>
</dbReference>
<dbReference type="Gene3D" id="2.60.40.10">
    <property type="entry name" value="Immunoglobulins"/>
    <property type="match status" value="1"/>
</dbReference>
<dbReference type="PANTHER" id="PTHR46500">
    <property type="entry name" value="CILIA- AND FLAGELLA-ASSOCIATED PROTEIN 221"/>
    <property type="match status" value="1"/>
</dbReference>
<dbReference type="GO" id="GO:0097729">
    <property type="term" value="C:9+2 motile cilium"/>
    <property type="evidence" value="ECO:0007669"/>
    <property type="project" value="TreeGrafter"/>
</dbReference>
<evidence type="ECO:0000256" key="1">
    <source>
        <dbReference type="SAM" id="MobiDB-lite"/>
    </source>
</evidence>
<organism evidence="2 3">
    <name type="scientific">Raphidocelis subcapitata</name>
    <dbReference type="NCBI Taxonomy" id="307507"/>
    <lineage>
        <taxon>Eukaryota</taxon>
        <taxon>Viridiplantae</taxon>
        <taxon>Chlorophyta</taxon>
        <taxon>core chlorophytes</taxon>
        <taxon>Chlorophyceae</taxon>
        <taxon>CS clade</taxon>
        <taxon>Sphaeropleales</taxon>
        <taxon>Selenastraceae</taxon>
        <taxon>Raphidocelis</taxon>
    </lineage>
</organism>
<dbReference type="Proteomes" id="UP000247498">
    <property type="component" value="Unassembled WGS sequence"/>
</dbReference>
<feature type="compositionally biased region" description="Gly residues" evidence="1">
    <location>
        <begin position="143"/>
        <end position="177"/>
    </location>
</feature>
<feature type="region of interest" description="Disordered" evidence="1">
    <location>
        <begin position="138"/>
        <end position="214"/>
    </location>
</feature>
<dbReference type="PANTHER" id="PTHR46500:SF1">
    <property type="entry name" value="CILIA- AND FLAGELLA-ASSOCIATED PROTEIN 221"/>
    <property type="match status" value="1"/>
</dbReference>
<gene>
    <name evidence="2" type="ORF">Rsub_04787</name>
</gene>
<dbReference type="GO" id="GO:0003341">
    <property type="term" value="P:cilium movement"/>
    <property type="evidence" value="ECO:0007669"/>
    <property type="project" value="InterPro"/>
</dbReference>
<dbReference type="OrthoDB" id="5538672at2759"/>
<name>A0A2V0NTX3_9CHLO</name>
<proteinExistence type="predicted"/>
<dbReference type="InterPro" id="IPR013783">
    <property type="entry name" value="Ig-like_fold"/>
</dbReference>
<dbReference type="GO" id="GO:0044458">
    <property type="term" value="P:motile cilium assembly"/>
    <property type="evidence" value="ECO:0007669"/>
    <property type="project" value="TreeGrafter"/>
</dbReference>
<comment type="caution">
    <text evidence="2">The sequence shown here is derived from an EMBL/GenBank/DDBJ whole genome shotgun (WGS) entry which is preliminary data.</text>
</comment>
<keyword evidence="3" id="KW-1185">Reference proteome</keyword>
<evidence type="ECO:0008006" key="4">
    <source>
        <dbReference type="Google" id="ProtNLM"/>
    </source>
</evidence>
<dbReference type="InParanoid" id="A0A2V0NTX3"/>
<protein>
    <recommendedName>
        <fullName evidence="4">MSP domain-containing protein</fullName>
    </recommendedName>
</protein>
<dbReference type="AlphaFoldDB" id="A0A2V0NTX3"/>
<dbReference type="InterPro" id="IPR029676">
    <property type="entry name" value="CFAP221"/>
</dbReference>
<evidence type="ECO:0000313" key="2">
    <source>
        <dbReference type="EMBL" id="GBF91118.1"/>
    </source>
</evidence>
<accession>A0A2V0NTX3</accession>
<sequence>MTRIQSPPQGGNLLIPLHGYPSANAPSLPRRLDFGRVPVGEPVTRALPLACRAPLAFDFSVRVVKPSGAFSVAPAAGVVPARGAAEVLVTFRPTAFETEEFRFEVTVAEFGAKPMVCTAVGSAAPGAARDRALEASGLLGSDGAAGPGPAGGSSDGSGSDGGGGGWSGGGGGGGARGDGFSRRLAAARRRASRGRDCRRDGPIPGALPRLAPPNALMGVGPGDEVAAGDGTRVPAVLRGHADVAYVLNQQEGKLRTKDAAITKRRAELAERERALERLSARCGVGALDDPFLPPALKAGRGETLRCCALRCAERSRPWRGAG</sequence>
<evidence type="ECO:0000313" key="3">
    <source>
        <dbReference type="Proteomes" id="UP000247498"/>
    </source>
</evidence>
<reference evidence="2 3" key="1">
    <citation type="journal article" date="2018" name="Sci. Rep.">
        <title>Raphidocelis subcapitata (=Pseudokirchneriella subcapitata) provides an insight into genome evolution and environmental adaptations in the Sphaeropleales.</title>
        <authorList>
            <person name="Suzuki S."/>
            <person name="Yamaguchi H."/>
            <person name="Nakajima N."/>
            <person name="Kawachi M."/>
        </authorList>
    </citation>
    <scope>NUCLEOTIDE SEQUENCE [LARGE SCALE GENOMIC DNA]</scope>
    <source>
        <strain evidence="2 3">NIES-35</strain>
    </source>
</reference>
<dbReference type="STRING" id="307507.A0A2V0NTX3"/>